<protein>
    <submittedName>
        <fullName evidence="1">Uncharacterized protein</fullName>
    </submittedName>
</protein>
<keyword evidence="2" id="KW-1185">Reference proteome</keyword>
<proteinExistence type="predicted"/>
<gene>
    <name evidence="1" type="ORF">DPMN_036669</name>
</gene>
<evidence type="ECO:0000313" key="2">
    <source>
        <dbReference type="Proteomes" id="UP000828390"/>
    </source>
</evidence>
<evidence type="ECO:0000313" key="1">
    <source>
        <dbReference type="EMBL" id="KAH3873434.1"/>
    </source>
</evidence>
<organism evidence="1 2">
    <name type="scientific">Dreissena polymorpha</name>
    <name type="common">Zebra mussel</name>
    <name type="synonym">Mytilus polymorpha</name>
    <dbReference type="NCBI Taxonomy" id="45954"/>
    <lineage>
        <taxon>Eukaryota</taxon>
        <taxon>Metazoa</taxon>
        <taxon>Spiralia</taxon>
        <taxon>Lophotrochozoa</taxon>
        <taxon>Mollusca</taxon>
        <taxon>Bivalvia</taxon>
        <taxon>Autobranchia</taxon>
        <taxon>Heteroconchia</taxon>
        <taxon>Euheterodonta</taxon>
        <taxon>Imparidentia</taxon>
        <taxon>Neoheterodontei</taxon>
        <taxon>Myida</taxon>
        <taxon>Dreissenoidea</taxon>
        <taxon>Dreissenidae</taxon>
        <taxon>Dreissena</taxon>
    </lineage>
</organism>
<accession>A0A9D4RM40</accession>
<dbReference type="AlphaFoldDB" id="A0A9D4RM40"/>
<sequence>MQMSGVNNQDLTNLIYTFQDADTGLMKSISKVASLVSDYLSCIEINRYVGYATESDMQTASIQFNNRNELLAGMLYS</sequence>
<name>A0A9D4RM40_DREPO</name>
<dbReference type="EMBL" id="JAIWYP010000002">
    <property type="protein sequence ID" value="KAH3873434.1"/>
    <property type="molecule type" value="Genomic_DNA"/>
</dbReference>
<dbReference type="Proteomes" id="UP000828390">
    <property type="component" value="Unassembled WGS sequence"/>
</dbReference>
<comment type="caution">
    <text evidence="1">The sequence shown here is derived from an EMBL/GenBank/DDBJ whole genome shotgun (WGS) entry which is preliminary data.</text>
</comment>
<reference evidence="1" key="1">
    <citation type="journal article" date="2019" name="bioRxiv">
        <title>The Genome of the Zebra Mussel, Dreissena polymorpha: A Resource for Invasive Species Research.</title>
        <authorList>
            <person name="McCartney M.A."/>
            <person name="Auch B."/>
            <person name="Kono T."/>
            <person name="Mallez S."/>
            <person name="Zhang Y."/>
            <person name="Obille A."/>
            <person name="Becker A."/>
            <person name="Abrahante J.E."/>
            <person name="Garbe J."/>
            <person name="Badalamenti J.P."/>
            <person name="Herman A."/>
            <person name="Mangelson H."/>
            <person name="Liachko I."/>
            <person name="Sullivan S."/>
            <person name="Sone E.D."/>
            <person name="Koren S."/>
            <person name="Silverstein K.A.T."/>
            <person name="Beckman K.B."/>
            <person name="Gohl D.M."/>
        </authorList>
    </citation>
    <scope>NUCLEOTIDE SEQUENCE</scope>
    <source>
        <strain evidence="1">Duluth1</strain>
        <tissue evidence="1">Whole animal</tissue>
    </source>
</reference>
<reference evidence="1" key="2">
    <citation type="submission" date="2020-11" db="EMBL/GenBank/DDBJ databases">
        <authorList>
            <person name="McCartney M.A."/>
            <person name="Auch B."/>
            <person name="Kono T."/>
            <person name="Mallez S."/>
            <person name="Becker A."/>
            <person name="Gohl D.M."/>
            <person name="Silverstein K.A.T."/>
            <person name="Koren S."/>
            <person name="Bechman K.B."/>
            <person name="Herman A."/>
            <person name="Abrahante J.E."/>
            <person name="Garbe J."/>
        </authorList>
    </citation>
    <scope>NUCLEOTIDE SEQUENCE</scope>
    <source>
        <strain evidence="1">Duluth1</strain>
        <tissue evidence="1">Whole animal</tissue>
    </source>
</reference>